<dbReference type="GO" id="GO:0046872">
    <property type="term" value="F:metal ion binding"/>
    <property type="evidence" value="ECO:0007669"/>
    <property type="project" value="UniProtKB-KW"/>
</dbReference>
<keyword evidence="1" id="KW-0349">Heme</keyword>
<dbReference type="SUPFAM" id="SSF49742">
    <property type="entry name" value="PHM/PNGase F"/>
    <property type="match status" value="1"/>
</dbReference>
<dbReference type="GO" id="GO:0016715">
    <property type="term" value="F:oxidoreductase activity, acting on paired donors, with incorporation or reduction of molecular oxygen, reduced ascorbate as one donor, and incorporation of one atom of oxygen"/>
    <property type="evidence" value="ECO:0007669"/>
    <property type="project" value="InterPro"/>
</dbReference>
<evidence type="ECO:0000259" key="5">
    <source>
        <dbReference type="PROSITE" id="PS51007"/>
    </source>
</evidence>
<dbReference type="InterPro" id="IPR036909">
    <property type="entry name" value="Cyt_c-like_dom_sf"/>
</dbReference>
<dbReference type="Gene3D" id="2.60.120.230">
    <property type="match status" value="1"/>
</dbReference>
<evidence type="ECO:0000313" key="6">
    <source>
        <dbReference type="EMBL" id="SUZ47990.1"/>
    </source>
</evidence>
<dbReference type="GO" id="GO:0020037">
    <property type="term" value="F:heme binding"/>
    <property type="evidence" value="ECO:0007669"/>
    <property type="project" value="InterPro"/>
</dbReference>
<reference evidence="6" key="1">
    <citation type="submission" date="2018-05" db="EMBL/GenBank/DDBJ databases">
        <authorList>
            <person name="Lanie J.A."/>
            <person name="Ng W.-L."/>
            <person name="Kazmierczak K.M."/>
            <person name="Andrzejewski T.M."/>
            <person name="Davidsen T.M."/>
            <person name="Wayne K.J."/>
            <person name="Tettelin H."/>
            <person name="Glass J.I."/>
            <person name="Rusch D."/>
            <person name="Podicherti R."/>
            <person name="Tsui H.-C.T."/>
            <person name="Winkler M.E."/>
        </authorList>
    </citation>
    <scope>NUCLEOTIDE SEQUENCE</scope>
</reference>
<organism evidence="6">
    <name type="scientific">marine metagenome</name>
    <dbReference type="NCBI Taxonomy" id="408172"/>
    <lineage>
        <taxon>unclassified sequences</taxon>
        <taxon>metagenomes</taxon>
        <taxon>ecological metagenomes</taxon>
    </lineage>
</organism>
<evidence type="ECO:0000256" key="1">
    <source>
        <dbReference type="ARBA" id="ARBA00022617"/>
    </source>
</evidence>
<proteinExistence type="predicted"/>
<dbReference type="GO" id="GO:0009055">
    <property type="term" value="F:electron transfer activity"/>
    <property type="evidence" value="ECO:0007669"/>
    <property type="project" value="InterPro"/>
</dbReference>
<accession>A0A381N056</accession>
<evidence type="ECO:0000256" key="2">
    <source>
        <dbReference type="ARBA" id="ARBA00022723"/>
    </source>
</evidence>
<keyword evidence="2" id="KW-0479">Metal-binding</keyword>
<sequence length="474" mass="52294">MNAVRIWSQRTVRVLAFAAAAGIVLAGDAAAQDVRQAGIDEATSEATYYGAVQNVLTRNCVGCHSANAAALGGITPPMELTSYEMARRWSSRIATAVKNNYMPPWDADVQHQGTFKDERYISDEDKQILISWAEAGAPMGDPSEAEAVVSSADVVTRTAEVAPDGSLWRAGVPDVTFGFQEPVLVCEEVEDWQPRLPMQVVDGEIAEPRWIRSMEINTGPSVHHTVSSHLGVGVPGRGPFEFPEGWGILLTEDPYVSISMHYHKEAGPGTAVLDDTRGGMKFYQNGDVIDHVVETNLQGFMNFTIPAGDPNYAVYNETHFDEDIYLLSMGPHAHYRGKAVKLELKRPDSPFRETLLWIPDYDFNWQFQYELKEPYLIPAGSTMYITWWFDNSADNPYNPDPTVEVSGGPATTDEMANARIYFARTNPLGLVVGGDVPEEILERGRAAEDRARSRAIGWERASQSCGVSIASRSR</sequence>
<dbReference type="InterPro" id="IPR009056">
    <property type="entry name" value="Cyt_c-like_dom"/>
</dbReference>
<keyword evidence="3" id="KW-0408">Iron</keyword>
<dbReference type="AlphaFoldDB" id="A0A381N056"/>
<dbReference type="SUPFAM" id="SSF46626">
    <property type="entry name" value="Cytochrome c"/>
    <property type="match status" value="1"/>
</dbReference>
<evidence type="ECO:0000256" key="4">
    <source>
        <dbReference type="ARBA" id="ARBA00023157"/>
    </source>
</evidence>
<protein>
    <recommendedName>
        <fullName evidence="5">Cytochrome c domain-containing protein</fullName>
    </recommendedName>
</protein>
<feature type="domain" description="Cytochrome c" evidence="5">
    <location>
        <begin position="39"/>
        <end position="137"/>
    </location>
</feature>
<dbReference type="InterPro" id="IPR014784">
    <property type="entry name" value="Cu2_ascorb_mOase-like_C"/>
</dbReference>
<keyword evidence="4" id="KW-1015">Disulfide bond</keyword>
<dbReference type="EMBL" id="UINC01000045">
    <property type="protein sequence ID" value="SUZ47990.1"/>
    <property type="molecule type" value="Genomic_DNA"/>
</dbReference>
<dbReference type="InterPro" id="IPR008977">
    <property type="entry name" value="PHM/PNGase_F_dom_sf"/>
</dbReference>
<evidence type="ECO:0000256" key="3">
    <source>
        <dbReference type="ARBA" id="ARBA00023004"/>
    </source>
</evidence>
<gene>
    <name evidence="6" type="ORF">METZ01_LOCUS844</name>
</gene>
<name>A0A381N056_9ZZZZ</name>
<dbReference type="PROSITE" id="PS51007">
    <property type="entry name" value="CYTC"/>
    <property type="match status" value="1"/>
</dbReference>